<keyword evidence="1" id="KW-1133">Transmembrane helix</keyword>
<evidence type="ECO:0008006" key="4">
    <source>
        <dbReference type="Google" id="ProtNLM"/>
    </source>
</evidence>
<evidence type="ECO:0000313" key="3">
    <source>
        <dbReference type="Proteomes" id="UP001596250"/>
    </source>
</evidence>
<name>A0ABW1ILF8_9BACL</name>
<protein>
    <recommendedName>
        <fullName evidence="4">Zinc ribbon domain-containing protein</fullName>
    </recommendedName>
</protein>
<dbReference type="EMBL" id="JBHSQV010000034">
    <property type="protein sequence ID" value="MFC5985924.1"/>
    <property type="molecule type" value="Genomic_DNA"/>
</dbReference>
<gene>
    <name evidence="2" type="ORF">ACFPXP_05695</name>
</gene>
<keyword evidence="1" id="KW-0472">Membrane</keyword>
<keyword evidence="1" id="KW-0812">Transmembrane</keyword>
<accession>A0ABW1ILF8</accession>
<comment type="caution">
    <text evidence="2">The sequence shown here is derived from an EMBL/GenBank/DDBJ whole genome shotgun (WGS) entry which is preliminary data.</text>
</comment>
<proteinExistence type="predicted"/>
<evidence type="ECO:0000313" key="2">
    <source>
        <dbReference type="EMBL" id="MFC5985924.1"/>
    </source>
</evidence>
<keyword evidence="3" id="KW-1185">Reference proteome</keyword>
<evidence type="ECO:0000256" key="1">
    <source>
        <dbReference type="SAM" id="Phobius"/>
    </source>
</evidence>
<dbReference type="Proteomes" id="UP001596250">
    <property type="component" value="Unassembled WGS sequence"/>
</dbReference>
<sequence>MMIVILFRLLVVIAFILLAIGIYNVMKGYKHIVKTAKQGVERCPACDQIISVPQSVTNCPKCNVKLGRGANGSLLIRIND</sequence>
<organism evidence="2 3">
    <name type="scientific">Marinicrinis lubricantis</name>
    <dbReference type="NCBI Taxonomy" id="2086470"/>
    <lineage>
        <taxon>Bacteria</taxon>
        <taxon>Bacillati</taxon>
        <taxon>Bacillota</taxon>
        <taxon>Bacilli</taxon>
        <taxon>Bacillales</taxon>
        <taxon>Paenibacillaceae</taxon>
    </lineage>
</organism>
<reference evidence="3" key="1">
    <citation type="journal article" date="2019" name="Int. J. Syst. Evol. Microbiol.">
        <title>The Global Catalogue of Microorganisms (GCM) 10K type strain sequencing project: providing services to taxonomists for standard genome sequencing and annotation.</title>
        <authorList>
            <consortium name="The Broad Institute Genomics Platform"/>
            <consortium name="The Broad Institute Genome Sequencing Center for Infectious Disease"/>
            <person name="Wu L."/>
            <person name="Ma J."/>
        </authorList>
    </citation>
    <scope>NUCLEOTIDE SEQUENCE [LARGE SCALE GENOMIC DNA]</scope>
    <source>
        <strain evidence="3">CCM 8749</strain>
    </source>
</reference>
<dbReference type="RefSeq" id="WP_379893219.1">
    <property type="nucleotide sequence ID" value="NZ_CBCSCT010000019.1"/>
</dbReference>
<feature type="transmembrane region" description="Helical" evidence="1">
    <location>
        <begin position="6"/>
        <end position="26"/>
    </location>
</feature>